<dbReference type="PROSITE" id="PS50043">
    <property type="entry name" value="HTH_LUXR_2"/>
    <property type="match status" value="1"/>
</dbReference>
<protein>
    <submittedName>
        <fullName evidence="5">Response regulator transcription factor</fullName>
    </submittedName>
</protein>
<evidence type="ECO:0000256" key="2">
    <source>
        <dbReference type="ARBA" id="ARBA00023125"/>
    </source>
</evidence>
<comment type="caution">
    <text evidence="5">The sequence shown here is derived from an EMBL/GenBank/DDBJ whole genome shotgun (WGS) entry which is preliminary data.</text>
</comment>
<dbReference type="SMART" id="SM00421">
    <property type="entry name" value="HTH_LUXR"/>
    <property type="match status" value="1"/>
</dbReference>
<dbReference type="SUPFAM" id="SSF46894">
    <property type="entry name" value="C-terminal effector domain of the bipartite response regulators"/>
    <property type="match status" value="1"/>
</dbReference>
<accession>A0ABW2L8V6</accession>
<dbReference type="PANTHER" id="PTHR44688">
    <property type="entry name" value="DNA-BINDING TRANSCRIPTIONAL ACTIVATOR DEVR_DOSR"/>
    <property type="match status" value="1"/>
</dbReference>
<dbReference type="Pfam" id="PF00196">
    <property type="entry name" value="GerE"/>
    <property type="match status" value="1"/>
</dbReference>
<dbReference type="PRINTS" id="PR00038">
    <property type="entry name" value="HTHLUXR"/>
</dbReference>
<gene>
    <name evidence="5" type="ORF">ACFQY0_12060</name>
</gene>
<dbReference type="InterPro" id="IPR000792">
    <property type="entry name" value="Tscrpt_reg_LuxR_C"/>
</dbReference>
<dbReference type="Gene3D" id="1.10.10.10">
    <property type="entry name" value="Winged helix-like DNA-binding domain superfamily/Winged helix DNA-binding domain"/>
    <property type="match status" value="1"/>
</dbReference>
<dbReference type="RefSeq" id="WP_379712669.1">
    <property type="nucleotide sequence ID" value="NZ_JBHTBS010000005.1"/>
</dbReference>
<sequence>MPVARLVKLNDQIATLYRAALDTNPLEAAVGTLQELIPGELHLAFLTKGNGEVTFATSNGPEGTQFLMATMAAAESHPLIYQTDNEVNAISDVLTSRQWKSREMCRLARPYLKMEDSLGSDMRLEPHTTFSTCVIRDRRNFRDGERIDLHLVKPHFLNVMKLHADLAAGSERFHILSHDSLPRSSRALQGLFRDLPDLCSSFHAQLAEWVRHQQIANPLEPCSIALQNHHSSCSAIFIPAGRKTGGAVAILPRRSEPAAPPLHSMLTRRENEIGQWLSAGKTNAEIAMILNISPGTVKRHLENIYDKLGVPNRVSAVRLIQESIGQAR</sequence>
<feature type="domain" description="HTH luxR-type" evidence="4">
    <location>
        <begin position="259"/>
        <end position="324"/>
    </location>
</feature>
<dbReference type="CDD" id="cd06170">
    <property type="entry name" value="LuxR_C_like"/>
    <property type="match status" value="1"/>
</dbReference>
<dbReference type="EMBL" id="JBHTBS010000005">
    <property type="protein sequence ID" value="MFC7337916.1"/>
    <property type="molecule type" value="Genomic_DNA"/>
</dbReference>
<dbReference type="Proteomes" id="UP001596472">
    <property type="component" value="Unassembled WGS sequence"/>
</dbReference>
<proteinExistence type="predicted"/>
<evidence type="ECO:0000256" key="3">
    <source>
        <dbReference type="ARBA" id="ARBA00023163"/>
    </source>
</evidence>
<evidence type="ECO:0000313" key="6">
    <source>
        <dbReference type="Proteomes" id="UP001596472"/>
    </source>
</evidence>
<dbReference type="PROSITE" id="PS00622">
    <property type="entry name" value="HTH_LUXR_1"/>
    <property type="match status" value="1"/>
</dbReference>
<dbReference type="PANTHER" id="PTHR44688:SF16">
    <property type="entry name" value="DNA-BINDING TRANSCRIPTIONAL ACTIVATOR DEVR_DOSR"/>
    <property type="match status" value="1"/>
</dbReference>
<name>A0ABW2L8V6_9BACT</name>
<organism evidence="5 6">
    <name type="scientific">Haloferula chungangensis</name>
    <dbReference type="NCBI Taxonomy" id="1048331"/>
    <lineage>
        <taxon>Bacteria</taxon>
        <taxon>Pseudomonadati</taxon>
        <taxon>Verrucomicrobiota</taxon>
        <taxon>Verrucomicrobiia</taxon>
        <taxon>Verrucomicrobiales</taxon>
        <taxon>Verrucomicrobiaceae</taxon>
        <taxon>Haloferula</taxon>
    </lineage>
</organism>
<evidence type="ECO:0000313" key="5">
    <source>
        <dbReference type="EMBL" id="MFC7337916.1"/>
    </source>
</evidence>
<reference evidence="6" key="1">
    <citation type="journal article" date="2019" name="Int. J. Syst. Evol. Microbiol.">
        <title>The Global Catalogue of Microorganisms (GCM) 10K type strain sequencing project: providing services to taxonomists for standard genome sequencing and annotation.</title>
        <authorList>
            <consortium name="The Broad Institute Genomics Platform"/>
            <consortium name="The Broad Institute Genome Sequencing Center for Infectious Disease"/>
            <person name="Wu L."/>
            <person name="Ma J."/>
        </authorList>
    </citation>
    <scope>NUCLEOTIDE SEQUENCE [LARGE SCALE GENOMIC DNA]</scope>
    <source>
        <strain evidence="6">CGMCC 4.1467</strain>
    </source>
</reference>
<keyword evidence="1" id="KW-0805">Transcription regulation</keyword>
<keyword evidence="6" id="KW-1185">Reference proteome</keyword>
<dbReference type="InterPro" id="IPR016032">
    <property type="entry name" value="Sig_transdc_resp-reg_C-effctor"/>
</dbReference>
<evidence type="ECO:0000256" key="1">
    <source>
        <dbReference type="ARBA" id="ARBA00023015"/>
    </source>
</evidence>
<keyword evidence="2" id="KW-0238">DNA-binding</keyword>
<dbReference type="InterPro" id="IPR036388">
    <property type="entry name" value="WH-like_DNA-bd_sf"/>
</dbReference>
<evidence type="ECO:0000259" key="4">
    <source>
        <dbReference type="PROSITE" id="PS50043"/>
    </source>
</evidence>
<keyword evidence="3" id="KW-0804">Transcription</keyword>